<dbReference type="InterPro" id="IPR036005">
    <property type="entry name" value="Creatinase/aminopeptidase-like"/>
</dbReference>
<dbReference type="STRING" id="857967.G0QSD6"/>
<comment type="catalytic activity">
    <reaction evidence="8 10">
        <text>Release of N-terminal amino acids, preferentially methionine, from peptides and arylamides.</text>
        <dbReference type="EC" id="3.4.11.18"/>
    </reaction>
</comment>
<feature type="binding site" evidence="8">
    <location>
        <position position="229"/>
    </location>
    <ligand>
        <name>Zn(2+)</name>
        <dbReference type="ChEBI" id="CHEBI:29105"/>
        <label>3</label>
    </ligand>
</feature>
<feature type="binding site" evidence="8">
    <location>
        <position position="356"/>
    </location>
    <ligand>
        <name>Zn(2+)</name>
        <dbReference type="ChEBI" id="CHEBI:29105"/>
        <label>4</label>
        <note>catalytic</note>
    </ligand>
</feature>
<gene>
    <name evidence="12" type="ORF">IMG5_100320</name>
</gene>
<feature type="binding site" evidence="8">
    <location>
        <position position="201"/>
    </location>
    <ligand>
        <name>a protein</name>
        <dbReference type="ChEBI" id="CHEBI:16541"/>
    </ligand>
    <ligandPart>
        <name>N-terminal L-methionine residue</name>
        <dbReference type="ChEBI" id="CHEBI:64731"/>
    </ligandPart>
</feature>
<dbReference type="FunCoup" id="G0QSD6">
    <property type="interactions" value="531"/>
</dbReference>
<dbReference type="NCBIfam" id="TIGR00500">
    <property type="entry name" value="met_pdase_I"/>
    <property type="match status" value="1"/>
</dbReference>
<dbReference type="PROSITE" id="PS52013">
    <property type="entry name" value="ZF_C6H2"/>
    <property type="match status" value="1"/>
</dbReference>
<keyword evidence="4 8" id="KW-0479">Metal-binding</keyword>
<dbReference type="GO" id="GO:0070006">
    <property type="term" value="F:metalloaminopeptidase activity"/>
    <property type="evidence" value="ECO:0007669"/>
    <property type="project" value="UniProtKB-UniRule"/>
</dbReference>
<dbReference type="InParanoid" id="G0QSD6"/>
<keyword evidence="3 8" id="KW-0645">Protease</keyword>
<dbReference type="GO" id="GO:0008270">
    <property type="term" value="F:zinc ion binding"/>
    <property type="evidence" value="ECO:0007669"/>
    <property type="project" value="UniProtKB-KW"/>
</dbReference>
<dbReference type="PROSITE" id="PS00680">
    <property type="entry name" value="MAP_1"/>
    <property type="match status" value="1"/>
</dbReference>
<dbReference type="GO" id="GO:0005829">
    <property type="term" value="C:cytosol"/>
    <property type="evidence" value="ECO:0007669"/>
    <property type="project" value="TreeGrafter"/>
</dbReference>
<evidence type="ECO:0000256" key="1">
    <source>
        <dbReference type="ARBA" id="ARBA00022438"/>
    </source>
</evidence>
<dbReference type="PRINTS" id="PR00599">
    <property type="entry name" value="MAPEPTIDASE"/>
</dbReference>
<evidence type="ECO:0000256" key="2">
    <source>
        <dbReference type="ARBA" id="ARBA00022490"/>
    </source>
</evidence>
<evidence type="ECO:0000256" key="6">
    <source>
        <dbReference type="ARBA" id="ARBA00022801"/>
    </source>
</evidence>
<dbReference type="RefSeq" id="XP_004035369.1">
    <property type="nucleotide sequence ID" value="XM_004035321.1"/>
</dbReference>
<dbReference type="PANTHER" id="PTHR43330:SF7">
    <property type="entry name" value="METHIONINE AMINOPEPTIDASE 1"/>
    <property type="match status" value="1"/>
</dbReference>
<evidence type="ECO:0000256" key="7">
    <source>
        <dbReference type="ARBA" id="ARBA00022833"/>
    </source>
</evidence>
<evidence type="ECO:0000256" key="8">
    <source>
        <dbReference type="HAMAP-Rule" id="MF_03174"/>
    </source>
</evidence>
<dbReference type="Pfam" id="PF00557">
    <property type="entry name" value="Peptidase_M24"/>
    <property type="match status" value="1"/>
</dbReference>
<dbReference type="Proteomes" id="UP000008983">
    <property type="component" value="Unassembled WGS sequence"/>
</dbReference>
<dbReference type="MEROPS" id="M24.017"/>
<dbReference type="Gene3D" id="3.90.230.10">
    <property type="entry name" value="Creatinase/methionine aminopeptidase superfamily"/>
    <property type="match status" value="1"/>
</dbReference>
<feature type="binding site" evidence="8">
    <location>
        <position position="229"/>
    </location>
    <ligand>
        <name>Zn(2+)</name>
        <dbReference type="ChEBI" id="CHEBI:29105"/>
        <label>4</label>
        <note>catalytic</note>
    </ligand>
</feature>
<keyword evidence="7" id="KW-0862">Zinc</keyword>
<dbReference type="eggNOG" id="KOG2738">
    <property type="taxonomic scope" value="Eukaryota"/>
</dbReference>
<keyword evidence="2 8" id="KW-0963">Cytoplasm</keyword>
<feature type="binding site" evidence="8">
    <location>
        <position position="356"/>
    </location>
    <ligand>
        <name>Zn(2+)</name>
        <dbReference type="ChEBI" id="CHEBI:29105"/>
        <label>3</label>
    </ligand>
</feature>
<dbReference type="InterPro" id="IPR031615">
    <property type="entry name" value="Zfn-C6H2"/>
</dbReference>
<dbReference type="EC" id="3.4.11.18" evidence="10"/>
<feature type="binding site" evidence="8">
    <location>
        <position position="299"/>
    </location>
    <ligand>
        <name>a protein</name>
        <dbReference type="ChEBI" id="CHEBI:16541"/>
    </ligand>
    <ligandPart>
        <name>N-terminal L-methionine residue</name>
        <dbReference type="ChEBI" id="CHEBI:64731"/>
    </ligandPart>
</feature>
<evidence type="ECO:0000256" key="9">
    <source>
        <dbReference type="PROSITE-ProRule" id="PRU01357"/>
    </source>
</evidence>
<dbReference type="GeneID" id="14908056"/>
<dbReference type="HAMAP" id="MF_01974">
    <property type="entry name" value="MetAP_1"/>
    <property type="match status" value="1"/>
</dbReference>
<dbReference type="InterPro" id="IPR001714">
    <property type="entry name" value="Pept_M24_MAP"/>
</dbReference>
<feature type="domain" description="C6H2-type" evidence="11">
    <location>
        <begin position="22"/>
        <end position="75"/>
    </location>
</feature>
<evidence type="ECO:0000256" key="4">
    <source>
        <dbReference type="ARBA" id="ARBA00022723"/>
    </source>
</evidence>
<dbReference type="OrthoDB" id="3209743at2759"/>
<feature type="binding site" evidence="8">
    <location>
        <position position="292"/>
    </location>
    <ligand>
        <name>Zn(2+)</name>
        <dbReference type="ChEBI" id="CHEBI:29105"/>
        <label>4</label>
        <note>catalytic</note>
    </ligand>
</feature>
<reference evidence="12 13" key="1">
    <citation type="submission" date="2011-07" db="EMBL/GenBank/DDBJ databases">
        <authorList>
            <person name="Coyne R."/>
            <person name="Brami D."/>
            <person name="Johnson J."/>
            <person name="Hostetler J."/>
            <person name="Hannick L."/>
            <person name="Clark T."/>
            <person name="Cassidy-Hanley D."/>
            <person name="Inman J."/>
        </authorList>
    </citation>
    <scope>NUCLEOTIDE SEQUENCE [LARGE SCALE GENOMIC DNA]</scope>
    <source>
        <strain evidence="12 13">G5</strain>
    </source>
</reference>
<evidence type="ECO:0000256" key="10">
    <source>
        <dbReference type="RuleBase" id="RU003653"/>
    </source>
</evidence>
<comment type="cofactor">
    <cofactor evidence="8">
        <name>Zn(2+)</name>
        <dbReference type="ChEBI" id="CHEBI:29105"/>
    </cofactor>
    <cofactor evidence="8">
        <name>Co(2+)</name>
        <dbReference type="ChEBI" id="CHEBI:48828"/>
    </cofactor>
    <cofactor evidence="8">
        <name>Mn(2+)</name>
        <dbReference type="ChEBI" id="CHEBI:29035"/>
    </cofactor>
    <cofactor evidence="8">
        <name>Fe(2+)</name>
        <dbReference type="ChEBI" id="CHEBI:29033"/>
    </cofactor>
    <text evidence="8">Binds 2 divalent metal cations per subunit. Has a high-affinity and a low affinity metal-binding site. The true nature of the physiological cofactor is under debate. The enzyme is active with zinc, cobalt, manganese or divalent iron ions. Has high activity with zinc; zinc cofactor is transferred into the active site region by the ZNG1 zinc chaperone.</text>
</comment>
<dbReference type="InterPro" id="IPR000994">
    <property type="entry name" value="Pept_M24"/>
</dbReference>
<feature type="binding site" evidence="8">
    <location>
        <position position="218"/>
    </location>
    <ligand>
        <name>Zn(2+)</name>
        <dbReference type="ChEBI" id="CHEBI:29105"/>
        <label>3</label>
    </ligand>
</feature>
<organism evidence="12 13">
    <name type="scientific">Ichthyophthirius multifiliis</name>
    <name type="common">White spot disease agent</name>
    <name type="synonym">Ich</name>
    <dbReference type="NCBI Taxonomy" id="5932"/>
    <lineage>
        <taxon>Eukaryota</taxon>
        <taxon>Sar</taxon>
        <taxon>Alveolata</taxon>
        <taxon>Ciliophora</taxon>
        <taxon>Intramacronucleata</taxon>
        <taxon>Oligohymenophorea</taxon>
        <taxon>Hymenostomatida</taxon>
        <taxon>Ophryoglenina</taxon>
        <taxon>Ichthyophthirius</taxon>
    </lineage>
</organism>
<evidence type="ECO:0000256" key="3">
    <source>
        <dbReference type="ARBA" id="ARBA00022670"/>
    </source>
</evidence>
<dbReference type="EMBL" id="GL983809">
    <property type="protein sequence ID" value="EGR31883.1"/>
    <property type="molecule type" value="Genomic_DNA"/>
</dbReference>
<evidence type="ECO:0000256" key="5">
    <source>
        <dbReference type="ARBA" id="ARBA00022771"/>
    </source>
</evidence>
<comment type="subcellular location">
    <subcellularLocation>
        <location evidence="8">Cytoplasm</location>
    </subcellularLocation>
</comment>
<evidence type="ECO:0000313" key="12">
    <source>
        <dbReference type="EMBL" id="EGR31883.1"/>
    </source>
</evidence>
<keyword evidence="13" id="KW-1185">Reference proteome</keyword>
<feature type="binding site" evidence="8">
    <location>
        <position position="325"/>
    </location>
    <ligand>
        <name>Zn(2+)</name>
        <dbReference type="ChEBI" id="CHEBI:29105"/>
        <label>4</label>
        <note>catalytic</note>
    </ligand>
</feature>
<protein>
    <recommendedName>
        <fullName evidence="10">Methionine aminopeptidase</fullName>
        <ecNumber evidence="10">3.4.11.18</ecNumber>
    </recommendedName>
</protein>
<comment type="function">
    <text evidence="8 10">Cotranslationally removes the N-terminal methionine from nascent proteins. The N-terminal methionine is often cleaved when the second residue in the primary sequence is small and uncharged (Met-Ala-, Cys, Gly, Pro, Ser, Thr, or Val).</text>
</comment>
<dbReference type="InterPro" id="IPR002467">
    <property type="entry name" value="Pept_M24A_MAP1"/>
</dbReference>
<keyword evidence="1 8" id="KW-0031">Aminopeptidase</keyword>
<dbReference type="GO" id="GO:0006508">
    <property type="term" value="P:proteolysis"/>
    <property type="evidence" value="ECO:0007669"/>
    <property type="project" value="UniProtKB-KW"/>
</dbReference>
<comment type="cofactor">
    <cofactor evidence="10">
        <name>Co(2+)</name>
        <dbReference type="ChEBI" id="CHEBI:48828"/>
    </cofactor>
    <cofactor evidence="10">
        <name>Zn(2+)</name>
        <dbReference type="ChEBI" id="CHEBI:29105"/>
    </cofactor>
    <cofactor evidence="10">
        <name>Mn(2+)</name>
        <dbReference type="ChEBI" id="CHEBI:29035"/>
    </cofactor>
    <cofactor evidence="10">
        <name>Fe(2+)</name>
        <dbReference type="ChEBI" id="CHEBI:29033"/>
    </cofactor>
    <text evidence="10">Binds 2 divalent metal cations per subunit. Has a high-affinity and a low affinity metal-binding site. The true nature of the physiological cofactor is under debate. The enzyme is active with cobalt, zinc, manganese or divalent iron ions.</text>
</comment>
<name>G0QSD6_ICHMU</name>
<dbReference type="CDD" id="cd01086">
    <property type="entry name" value="MetAP1"/>
    <property type="match status" value="1"/>
</dbReference>
<sequence length="387" mass="43804">MESQEQEKKTIQQQQNKDNTLQSICSTISCGKAAKMTCPTCTKLGLPVSYFCDQDCFKSFWPIHKLYHKKQEEVEQAKSQFSYSGPLRPGKVSPRLYVPDHIKKPDYALIGIPKEEINSKFRDKVIEVKSAEDIDKLRQVSHLARQALDLGHSLVRPGITTDEIDKAVHKFIIENDAYPSPLNYHKFPKSLCTSVNEVICHGIPDDRPLEEGDIVNLDITVYKYGYHSDLNETYHVGKVSESSAFLVEHSYRCLEEAIKICKPGTMYRDIGNVIGKYIHEKGLEITRSYCGHGIGNLFHIMPTVPHYPKNKAPGFMKVGHVFTIEPMINQGTYKDILWPDDWTAVTADGQRSSQFEHTLVITEGGCDILTKRLPESPPLDFITGSIM</sequence>
<proteinExistence type="inferred from homology"/>
<comment type="similarity">
    <text evidence="8 9">Belongs to the peptidase M24A family. Methionine aminopeptidase type 1 subfamily.</text>
</comment>
<keyword evidence="5 9" id="KW-0863">Zinc-finger</keyword>
<dbReference type="GO" id="GO:0004239">
    <property type="term" value="F:initiator methionyl aminopeptidase activity"/>
    <property type="evidence" value="ECO:0007669"/>
    <property type="project" value="UniProtKB-UniRule"/>
</dbReference>
<accession>G0QSD6</accession>
<dbReference type="Pfam" id="PF15801">
    <property type="entry name" value="zf-C6H2"/>
    <property type="match status" value="1"/>
</dbReference>
<dbReference type="PANTHER" id="PTHR43330">
    <property type="entry name" value="METHIONINE AMINOPEPTIDASE"/>
    <property type="match status" value="1"/>
</dbReference>
<dbReference type="AlphaFoldDB" id="G0QSD6"/>
<keyword evidence="6 8" id="KW-0378">Hydrolase</keyword>
<dbReference type="SUPFAM" id="SSF55920">
    <property type="entry name" value="Creatinase/aminopeptidase"/>
    <property type="match status" value="1"/>
</dbReference>
<dbReference type="OMA" id="INQGTHQ"/>
<comment type="subunit">
    <text evidence="8">Associates with the 60S ribosomal subunit of the 80S translational complex.</text>
</comment>
<evidence type="ECO:0000313" key="13">
    <source>
        <dbReference type="Proteomes" id="UP000008983"/>
    </source>
</evidence>
<evidence type="ECO:0000259" key="11">
    <source>
        <dbReference type="PROSITE" id="PS52013"/>
    </source>
</evidence>